<evidence type="ECO:0000313" key="2">
    <source>
        <dbReference type="Proteomes" id="UP001166286"/>
    </source>
</evidence>
<sequence>MAAESSVNQVATWNSIKSAALRITQSCVKELNQFGGTYISRRASDPFGNPSLHVWVFPVDSPEADISNSTQNTGITNLATCAAQHRASTPSLDSGCLWDSLSTVSTLSGVGVGAGGSG</sequence>
<gene>
    <name evidence="1" type="ORF">JMJ35_005468</name>
</gene>
<evidence type="ECO:0000313" key="1">
    <source>
        <dbReference type="EMBL" id="KAK0512340.1"/>
    </source>
</evidence>
<organism evidence="1 2">
    <name type="scientific">Cladonia borealis</name>
    <dbReference type="NCBI Taxonomy" id="184061"/>
    <lineage>
        <taxon>Eukaryota</taxon>
        <taxon>Fungi</taxon>
        <taxon>Dikarya</taxon>
        <taxon>Ascomycota</taxon>
        <taxon>Pezizomycotina</taxon>
        <taxon>Lecanoromycetes</taxon>
        <taxon>OSLEUM clade</taxon>
        <taxon>Lecanoromycetidae</taxon>
        <taxon>Lecanorales</taxon>
        <taxon>Lecanorineae</taxon>
        <taxon>Cladoniaceae</taxon>
        <taxon>Cladonia</taxon>
    </lineage>
</organism>
<dbReference type="EMBL" id="JAFEKC020000011">
    <property type="protein sequence ID" value="KAK0512340.1"/>
    <property type="molecule type" value="Genomic_DNA"/>
</dbReference>
<accession>A0AA39V8C3</accession>
<proteinExistence type="predicted"/>
<name>A0AA39V8C3_9LECA</name>
<keyword evidence="2" id="KW-1185">Reference proteome</keyword>
<comment type="caution">
    <text evidence="1">The sequence shown here is derived from an EMBL/GenBank/DDBJ whole genome shotgun (WGS) entry which is preliminary data.</text>
</comment>
<reference evidence="1" key="1">
    <citation type="submission" date="2023-03" db="EMBL/GenBank/DDBJ databases">
        <title>Complete genome of Cladonia borealis.</title>
        <authorList>
            <person name="Park H."/>
        </authorList>
    </citation>
    <scope>NUCLEOTIDE SEQUENCE</scope>
    <source>
        <strain evidence="1">ANT050790</strain>
    </source>
</reference>
<dbReference type="AlphaFoldDB" id="A0AA39V8C3"/>
<dbReference type="Proteomes" id="UP001166286">
    <property type="component" value="Unassembled WGS sequence"/>
</dbReference>
<protein>
    <submittedName>
        <fullName evidence="1">Uncharacterized protein</fullName>
    </submittedName>
</protein>